<dbReference type="Proteomes" id="UP000237000">
    <property type="component" value="Unassembled WGS sequence"/>
</dbReference>
<accession>A0A2P5CCH7</accession>
<dbReference type="AlphaFoldDB" id="A0A2P5CCH7"/>
<dbReference type="InterPro" id="IPR036047">
    <property type="entry name" value="F-box-like_dom_sf"/>
</dbReference>
<keyword evidence="4" id="KW-1185">Reference proteome</keyword>
<organism evidence="3 4">
    <name type="scientific">Trema orientale</name>
    <name type="common">Charcoal tree</name>
    <name type="synonym">Celtis orientalis</name>
    <dbReference type="NCBI Taxonomy" id="63057"/>
    <lineage>
        <taxon>Eukaryota</taxon>
        <taxon>Viridiplantae</taxon>
        <taxon>Streptophyta</taxon>
        <taxon>Embryophyta</taxon>
        <taxon>Tracheophyta</taxon>
        <taxon>Spermatophyta</taxon>
        <taxon>Magnoliopsida</taxon>
        <taxon>eudicotyledons</taxon>
        <taxon>Gunneridae</taxon>
        <taxon>Pentapetalae</taxon>
        <taxon>rosids</taxon>
        <taxon>fabids</taxon>
        <taxon>Rosales</taxon>
        <taxon>Cannabaceae</taxon>
        <taxon>Trema</taxon>
    </lineage>
</organism>
<dbReference type="PROSITE" id="PS50181">
    <property type="entry name" value="FBOX"/>
    <property type="match status" value="1"/>
</dbReference>
<evidence type="ECO:0000256" key="1">
    <source>
        <dbReference type="SAM" id="MobiDB-lite"/>
    </source>
</evidence>
<dbReference type="OrthoDB" id="1194033at2759"/>
<feature type="compositionally biased region" description="Basic and acidic residues" evidence="1">
    <location>
        <begin position="226"/>
        <end position="236"/>
    </location>
</feature>
<evidence type="ECO:0000313" key="3">
    <source>
        <dbReference type="EMBL" id="PON58763.1"/>
    </source>
</evidence>
<dbReference type="Pfam" id="PF00646">
    <property type="entry name" value="F-box"/>
    <property type="match status" value="1"/>
</dbReference>
<dbReference type="InterPro" id="IPR050796">
    <property type="entry name" value="SCF_F-box_component"/>
</dbReference>
<dbReference type="EMBL" id="JXTC01000382">
    <property type="protein sequence ID" value="PON58763.1"/>
    <property type="molecule type" value="Genomic_DNA"/>
</dbReference>
<dbReference type="PANTHER" id="PTHR31672:SF13">
    <property type="entry name" value="F-BOX PROTEIN CPR30-LIKE"/>
    <property type="match status" value="1"/>
</dbReference>
<gene>
    <name evidence="3" type="ORF">TorRG33x02_290180</name>
</gene>
<dbReference type="InParanoid" id="A0A2P5CCH7"/>
<sequence>MADLLWETTVDVLSRLSAKDLLRCRSVCKAWRSLIDGPDFIKMHLNHSIETNSHMGVVISCSDPYWVDSDTLESTVRLEALPPIYGGERIEVLGSCNGLLALTNRNGDMVLWNPSTRRSRSAFDILTEVSVFAFDFVTEDYRELSFPDQQNNEKSYIKLGEYGVKESWTKLFSVVPSNVTGKRVENVMISGMPDGFDHSSTFCVGGLVGVDGGFNTGKKPAGENGNKIKMEKQSCN</sequence>
<dbReference type="Gene3D" id="1.20.1280.50">
    <property type="match status" value="1"/>
</dbReference>
<dbReference type="SUPFAM" id="SSF81383">
    <property type="entry name" value="F-box domain"/>
    <property type="match status" value="1"/>
</dbReference>
<evidence type="ECO:0000313" key="4">
    <source>
        <dbReference type="Proteomes" id="UP000237000"/>
    </source>
</evidence>
<evidence type="ECO:0000259" key="2">
    <source>
        <dbReference type="PROSITE" id="PS50181"/>
    </source>
</evidence>
<feature type="region of interest" description="Disordered" evidence="1">
    <location>
        <begin position="216"/>
        <end position="236"/>
    </location>
</feature>
<dbReference type="PANTHER" id="PTHR31672">
    <property type="entry name" value="BNACNNG10540D PROTEIN"/>
    <property type="match status" value="1"/>
</dbReference>
<dbReference type="SMART" id="SM00256">
    <property type="entry name" value="FBOX"/>
    <property type="match status" value="1"/>
</dbReference>
<dbReference type="InterPro" id="IPR001810">
    <property type="entry name" value="F-box_dom"/>
</dbReference>
<comment type="caution">
    <text evidence="3">The sequence shown here is derived from an EMBL/GenBank/DDBJ whole genome shotgun (WGS) entry which is preliminary data.</text>
</comment>
<name>A0A2P5CCH7_TREOI</name>
<feature type="domain" description="F-box" evidence="2">
    <location>
        <begin position="1"/>
        <end position="45"/>
    </location>
</feature>
<proteinExistence type="predicted"/>
<protein>
    <submittedName>
        <fullName evidence="3">F-box domain containing protein</fullName>
    </submittedName>
</protein>
<reference evidence="4" key="1">
    <citation type="submission" date="2016-06" db="EMBL/GenBank/DDBJ databases">
        <title>Parallel loss of symbiosis genes in relatives of nitrogen-fixing non-legume Parasponia.</title>
        <authorList>
            <person name="Van Velzen R."/>
            <person name="Holmer R."/>
            <person name="Bu F."/>
            <person name="Rutten L."/>
            <person name="Van Zeijl A."/>
            <person name="Liu W."/>
            <person name="Santuari L."/>
            <person name="Cao Q."/>
            <person name="Sharma T."/>
            <person name="Shen D."/>
            <person name="Roswanjaya Y."/>
            <person name="Wardhani T."/>
            <person name="Kalhor M.S."/>
            <person name="Jansen J."/>
            <person name="Van den Hoogen J."/>
            <person name="Gungor B."/>
            <person name="Hartog M."/>
            <person name="Hontelez J."/>
            <person name="Verver J."/>
            <person name="Yang W.-C."/>
            <person name="Schijlen E."/>
            <person name="Repin R."/>
            <person name="Schilthuizen M."/>
            <person name="Schranz E."/>
            <person name="Heidstra R."/>
            <person name="Miyata K."/>
            <person name="Fedorova E."/>
            <person name="Kohlen W."/>
            <person name="Bisseling T."/>
            <person name="Smit S."/>
            <person name="Geurts R."/>
        </authorList>
    </citation>
    <scope>NUCLEOTIDE SEQUENCE [LARGE SCALE GENOMIC DNA]</scope>
    <source>
        <strain evidence="4">cv. RG33-2</strain>
    </source>
</reference>